<keyword evidence="3" id="KW-1185">Reference proteome</keyword>
<evidence type="ECO:0000313" key="2">
    <source>
        <dbReference type="EMBL" id="MBB5079476.1"/>
    </source>
</evidence>
<name>A0A7W8A6B7_9ACTN</name>
<gene>
    <name evidence="2" type="ORF">HNR40_004962</name>
</gene>
<feature type="transmembrane region" description="Helical" evidence="1">
    <location>
        <begin position="107"/>
        <end position="132"/>
    </location>
</feature>
<evidence type="ECO:0008006" key="4">
    <source>
        <dbReference type="Google" id="ProtNLM"/>
    </source>
</evidence>
<evidence type="ECO:0000256" key="1">
    <source>
        <dbReference type="SAM" id="Phobius"/>
    </source>
</evidence>
<evidence type="ECO:0000313" key="3">
    <source>
        <dbReference type="Proteomes" id="UP000568380"/>
    </source>
</evidence>
<feature type="transmembrane region" description="Helical" evidence="1">
    <location>
        <begin position="80"/>
        <end position="101"/>
    </location>
</feature>
<dbReference type="AlphaFoldDB" id="A0A7W8A6B7"/>
<feature type="transmembrane region" description="Helical" evidence="1">
    <location>
        <begin position="7"/>
        <end position="26"/>
    </location>
</feature>
<dbReference type="RefSeq" id="WP_184965109.1">
    <property type="nucleotide sequence ID" value="NZ_JACHIN010000006.1"/>
</dbReference>
<keyword evidence="1" id="KW-0812">Transmembrane</keyword>
<sequence length="141" mass="14827">MNTTRLAAFVATILGVDALAHLYWLIAPASDPRALSMAVLNMDVPFTPRILLPLILLLTAAATAIVAVSRGRGGWPAKSVVLALFAGLLVRGLLGLVWAFGLGTGTLFYWLNLVLYTPVCLMTAGAVGLILARTQKAGARV</sequence>
<protein>
    <recommendedName>
        <fullName evidence="4">DUF3995 domain-containing protein</fullName>
    </recommendedName>
</protein>
<keyword evidence="1" id="KW-0472">Membrane</keyword>
<accession>A0A7W8A6B7</accession>
<keyword evidence="1" id="KW-1133">Transmembrane helix</keyword>
<dbReference type="Proteomes" id="UP000568380">
    <property type="component" value="Unassembled WGS sequence"/>
</dbReference>
<dbReference type="EMBL" id="JACHIN010000006">
    <property type="protein sequence ID" value="MBB5079476.1"/>
    <property type="molecule type" value="Genomic_DNA"/>
</dbReference>
<proteinExistence type="predicted"/>
<feature type="transmembrane region" description="Helical" evidence="1">
    <location>
        <begin position="46"/>
        <end position="68"/>
    </location>
</feature>
<reference evidence="2 3" key="1">
    <citation type="submission" date="2020-08" db="EMBL/GenBank/DDBJ databases">
        <title>Genomic Encyclopedia of Type Strains, Phase IV (KMG-IV): sequencing the most valuable type-strain genomes for metagenomic binning, comparative biology and taxonomic classification.</title>
        <authorList>
            <person name="Goeker M."/>
        </authorList>
    </citation>
    <scope>NUCLEOTIDE SEQUENCE [LARGE SCALE GENOMIC DNA]</scope>
    <source>
        <strain evidence="2 3">DSM 45385</strain>
    </source>
</reference>
<organism evidence="2 3">
    <name type="scientific">Nonomuraea endophytica</name>
    <dbReference type="NCBI Taxonomy" id="714136"/>
    <lineage>
        <taxon>Bacteria</taxon>
        <taxon>Bacillati</taxon>
        <taxon>Actinomycetota</taxon>
        <taxon>Actinomycetes</taxon>
        <taxon>Streptosporangiales</taxon>
        <taxon>Streptosporangiaceae</taxon>
        <taxon>Nonomuraea</taxon>
    </lineage>
</organism>
<comment type="caution">
    <text evidence="2">The sequence shown here is derived from an EMBL/GenBank/DDBJ whole genome shotgun (WGS) entry which is preliminary data.</text>
</comment>